<sequence>MRDFSLVFGGIPADSHWTLAAISVAKGPKEFMPLGEQNNGLQEKYLDSDNPSSNQSHHYSGLLFLGYFFGSNLSRPINTLREIDTSNQGDILLGEAAISDAIDFRSDFESYEDLIDKIRALAVDSD</sequence>
<comment type="caution">
    <text evidence="1">The sequence shown here is derived from an EMBL/GenBank/DDBJ whole genome shotgun (WGS) entry which is preliminary data.</text>
</comment>
<evidence type="ECO:0000313" key="1">
    <source>
        <dbReference type="EMBL" id="KPL79648.1"/>
    </source>
</evidence>
<name>A0A0P6XBR3_9CHLR</name>
<proteinExistence type="predicted"/>
<dbReference type="EMBL" id="LGCL01000010">
    <property type="protein sequence ID" value="KPL79648.1"/>
    <property type="molecule type" value="Genomic_DNA"/>
</dbReference>
<keyword evidence="2" id="KW-1185">Reference proteome</keyword>
<organism evidence="1 2">
    <name type="scientific">Ornatilinea apprima</name>
    <dbReference type="NCBI Taxonomy" id="1134406"/>
    <lineage>
        <taxon>Bacteria</taxon>
        <taxon>Bacillati</taxon>
        <taxon>Chloroflexota</taxon>
        <taxon>Anaerolineae</taxon>
        <taxon>Anaerolineales</taxon>
        <taxon>Anaerolineaceae</taxon>
        <taxon>Ornatilinea</taxon>
    </lineage>
</organism>
<evidence type="ECO:0000313" key="2">
    <source>
        <dbReference type="Proteomes" id="UP000050417"/>
    </source>
</evidence>
<reference evidence="1 2" key="1">
    <citation type="submission" date="2015-07" db="EMBL/GenBank/DDBJ databases">
        <title>Genome sequence of Ornatilinea apprima DSM 23815.</title>
        <authorList>
            <person name="Hemp J."/>
            <person name="Ward L.M."/>
            <person name="Pace L.A."/>
            <person name="Fischer W.W."/>
        </authorList>
    </citation>
    <scope>NUCLEOTIDE SEQUENCE [LARGE SCALE GENOMIC DNA]</scope>
    <source>
        <strain evidence="1 2">P3M-1</strain>
    </source>
</reference>
<dbReference type="Proteomes" id="UP000050417">
    <property type="component" value="Unassembled WGS sequence"/>
</dbReference>
<accession>A0A0P6XBR3</accession>
<protein>
    <submittedName>
        <fullName evidence="1">Uncharacterized protein</fullName>
    </submittedName>
</protein>
<dbReference type="AlphaFoldDB" id="A0A0P6XBR3"/>
<gene>
    <name evidence="1" type="ORF">ADN00_02285</name>
</gene>